<name>A0A161IIZ7_9BACL</name>
<protein>
    <submittedName>
        <fullName evidence="3">Uncharacterized protein</fullName>
    </submittedName>
</protein>
<feature type="coiled-coil region" evidence="1">
    <location>
        <begin position="44"/>
        <end position="92"/>
    </location>
</feature>
<gene>
    <name evidence="3" type="ORF">ABE65_010245</name>
</gene>
<dbReference type="Proteomes" id="UP000076623">
    <property type="component" value="Chromosome"/>
</dbReference>
<evidence type="ECO:0000313" key="3">
    <source>
        <dbReference type="EMBL" id="ANC77159.1"/>
    </source>
</evidence>
<evidence type="ECO:0000256" key="2">
    <source>
        <dbReference type="SAM" id="Phobius"/>
    </source>
</evidence>
<organism evidence="3 4">
    <name type="scientific">Fictibacillus phosphorivorans</name>
    <dbReference type="NCBI Taxonomy" id="1221500"/>
    <lineage>
        <taxon>Bacteria</taxon>
        <taxon>Bacillati</taxon>
        <taxon>Bacillota</taxon>
        <taxon>Bacilli</taxon>
        <taxon>Bacillales</taxon>
        <taxon>Fictibacillaceae</taxon>
        <taxon>Fictibacillus</taxon>
    </lineage>
</organism>
<evidence type="ECO:0000313" key="4">
    <source>
        <dbReference type="Proteomes" id="UP000076623"/>
    </source>
</evidence>
<keyword evidence="4" id="KW-1185">Reference proteome</keyword>
<keyword evidence="2" id="KW-0472">Membrane</keyword>
<keyword evidence="2" id="KW-0812">Transmembrane</keyword>
<feature type="transmembrane region" description="Helical" evidence="2">
    <location>
        <begin position="5"/>
        <end position="22"/>
    </location>
</feature>
<proteinExistence type="predicted"/>
<dbReference type="Gene3D" id="1.20.5.1700">
    <property type="match status" value="1"/>
</dbReference>
<dbReference type="RefSeq" id="WP_066394383.1">
    <property type="nucleotide sequence ID" value="NZ_CP015378.1"/>
</dbReference>
<evidence type="ECO:0000256" key="1">
    <source>
        <dbReference type="SAM" id="Coils"/>
    </source>
</evidence>
<dbReference type="AlphaFoldDB" id="A0A161IIZ7"/>
<dbReference type="EMBL" id="CP015378">
    <property type="protein sequence ID" value="ANC77159.1"/>
    <property type="molecule type" value="Genomic_DNA"/>
</dbReference>
<dbReference type="KEGG" id="fpn:ABE65_010245"/>
<keyword evidence="2" id="KW-1133">Transmembrane helix</keyword>
<dbReference type="STRING" id="1221500.ABE65_010245"/>
<accession>A0A161IIZ7</accession>
<reference evidence="3 4" key="1">
    <citation type="submission" date="2016-04" db="EMBL/GenBank/DDBJ databases">
        <title>Complete genome sequence of Fictibacillus phosphorivorans G25-29, a strain toxic to nematodes.</title>
        <authorList>
            <person name="Zheng Z."/>
        </authorList>
    </citation>
    <scope>NUCLEOTIDE SEQUENCE [LARGE SCALE GENOMIC DNA]</scope>
    <source>
        <strain evidence="3 4">G25-29</strain>
    </source>
</reference>
<sequence length="102" mass="11974">MWQKVLFKCVWIVAFVGAYFIVTSTIDYFKKNAEPADTEPKISIEELEDRIIDLEAELEETKSEYDFLSSENDELRESIEEHTSSLEEVDTRVSDIEWAIFE</sequence>
<keyword evidence="1" id="KW-0175">Coiled coil</keyword>